<organism evidence="2 3">
    <name type="scientific">Zizania palustris</name>
    <name type="common">Northern wild rice</name>
    <dbReference type="NCBI Taxonomy" id="103762"/>
    <lineage>
        <taxon>Eukaryota</taxon>
        <taxon>Viridiplantae</taxon>
        <taxon>Streptophyta</taxon>
        <taxon>Embryophyta</taxon>
        <taxon>Tracheophyta</taxon>
        <taxon>Spermatophyta</taxon>
        <taxon>Magnoliopsida</taxon>
        <taxon>Liliopsida</taxon>
        <taxon>Poales</taxon>
        <taxon>Poaceae</taxon>
        <taxon>BOP clade</taxon>
        <taxon>Oryzoideae</taxon>
        <taxon>Oryzeae</taxon>
        <taxon>Zizaniinae</taxon>
        <taxon>Zizania</taxon>
    </lineage>
</organism>
<evidence type="ECO:0000259" key="1">
    <source>
        <dbReference type="Pfam" id="PF02542"/>
    </source>
</evidence>
<keyword evidence="3" id="KW-1185">Reference proteome</keyword>
<reference evidence="2" key="2">
    <citation type="submission" date="2021-02" db="EMBL/GenBank/DDBJ databases">
        <authorList>
            <person name="Kimball J.A."/>
            <person name="Haas M.W."/>
            <person name="Macchietto M."/>
            <person name="Kono T."/>
            <person name="Duquette J."/>
            <person name="Shao M."/>
        </authorList>
    </citation>
    <scope>NUCLEOTIDE SEQUENCE</scope>
    <source>
        <tissue evidence="2">Fresh leaf tissue</tissue>
    </source>
</reference>
<accession>A0A8J5SNE0</accession>
<gene>
    <name evidence="2" type="ORF">GUJ93_ZPchr0004g38197</name>
</gene>
<dbReference type="InterPro" id="IPR003526">
    <property type="entry name" value="MECDP_synthase"/>
</dbReference>
<dbReference type="OrthoDB" id="2015434at2759"/>
<evidence type="ECO:0000313" key="2">
    <source>
        <dbReference type="EMBL" id="KAG8065873.1"/>
    </source>
</evidence>
<protein>
    <recommendedName>
        <fullName evidence="1">2-C-methyl-D-erythritol 2,4-cyclodiphosphate synthase domain-containing protein</fullName>
    </recommendedName>
</protein>
<dbReference type="Proteomes" id="UP000729402">
    <property type="component" value="Unassembled WGS sequence"/>
</dbReference>
<sequence length="104" mass="11006">MPSSVVAATVQAEHQAALVVAPKPPALPFCVGHGSELHCLEPDLPLIIRGINILHDRGCDIHSDGDVLLQCVVDAILSALGLLDIGQIFPDSDLGSCQFLKFKL</sequence>
<dbReference type="EMBL" id="JAAALK010000285">
    <property type="protein sequence ID" value="KAG8065873.1"/>
    <property type="molecule type" value="Genomic_DNA"/>
</dbReference>
<dbReference type="Pfam" id="PF02542">
    <property type="entry name" value="YgbB"/>
    <property type="match status" value="1"/>
</dbReference>
<evidence type="ECO:0000313" key="3">
    <source>
        <dbReference type="Proteomes" id="UP000729402"/>
    </source>
</evidence>
<proteinExistence type="predicted"/>
<dbReference type="GO" id="GO:0016114">
    <property type="term" value="P:terpenoid biosynthetic process"/>
    <property type="evidence" value="ECO:0007669"/>
    <property type="project" value="InterPro"/>
</dbReference>
<name>A0A8J5SNE0_ZIZPA</name>
<dbReference type="AlphaFoldDB" id="A0A8J5SNE0"/>
<reference evidence="2" key="1">
    <citation type="journal article" date="2021" name="bioRxiv">
        <title>Whole Genome Assembly and Annotation of Northern Wild Rice, Zizania palustris L., Supports a Whole Genome Duplication in the Zizania Genus.</title>
        <authorList>
            <person name="Haas M."/>
            <person name="Kono T."/>
            <person name="Macchietto M."/>
            <person name="Millas R."/>
            <person name="McGilp L."/>
            <person name="Shao M."/>
            <person name="Duquette J."/>
            <person name="Hirsch C.N."/>
            <person name="Kimball J."/>
        </authorList>
    </citation>
    <scope>NUCLEOTIDE SEQUENCE</scope>
    <source>
        <tissue evidence="2">Fresh leaf tissue</tissue>
    </source>
</reference>
<dbReference type="GO" id="GO:0008685">
    <property type="term" value="F:2-C-methyl-D-erythritol 2,4-cyclodiphosphate synthase activity"/>
    <property type="evidence" value="ECO:0007669"/>
    <property type="project" value="InterPro"/>
</dbReference>
<dbReference type="PANTHER" id="PTHR43181:SF1">
    <property type="entry name" value="2-C-METHYL-D-ERYTHRITOL 2,4-CYCLODIPHOSPHATE SYNTHASE, CHLOROPLASTIC"/>
    <property type="match status" value="1"/>
</dbReference>
<feature type="domain" description="2-C-methyl-D-erythritol 2,4-cyclodiphosphate synthase" evidence="1">
    <location>
        <begin position="30"/>
        <end position="93"/>
    </location>
</feature>
<dbReference type="PANTHER" id="PTHR43181">
    <property type="entry name" value="2-C-METHYL-D-ERYTHRITOL 2,4-CYCLODIPHOSPHATE SYNTHASE, CHLOROPLASTIC"/>
    <property type="match status" value="1"/>
</dbReference>
<comment type="caution">
    <text evidence="2">The sequence shown here is derived from an EMBL/GenBank/DDBJ whole genome shotgun (WGS) entry which is preliminary data.</text>
</comment>